<name>A0ABQ9HWZ5_9NEOP</name>
<proteinExistence type="predicted"/>
<dbReference type="InterPro" id="IPR008183">
    <property type="entry name" value="Aldose_1/G6P_1-epimerase"/>
</dbReference>
<comment type="catalytic activity">
    <reaction evidence="1">
        <text>alpha-D-galactose = beta-D-galactose</text>
        <dbReference type="Rhea" id="RHEA:28675"/>
        <dbReference type="ChEBI" id="CHEBI:27667"/>
        <dbReference type="ChEBI" id="CHEBI:28061"/>
        <dbReference type="EC" id="5.1.3.3"/>
    </reaction>
    <physiologicalReaction direction="right-to-left" evidence="1">
        <dbReference type="Rhea" id="RHEA:28677"/>
    </physiologicalReaction>
</comment>
<evidence type="ECO:0000256" key="3">
    <source>
        <dbReference type="ARBA" id="ARBA00021023"/>
    </source>
</evidence>
<reference evidence="6 7" key="1">
    <citation type="submission" date="2023-02" db="EMBL/GenBank/DDBJ databases">
        <title>LHISI_Scaffold_Assembly.</title>
        <authorList>
            <person name="Stuart O.P."/>
            <person name="Cleave R."/>
            <person name="Magrath M.J.L."/>
            <person name="Mikheyev A.S."/>
        </authorList>
    </citation>
    <scope>NUCLEOTIDE SEQUENCE [LARGE SCALE GENOMIC DNA]</scope>
    <source>
        <strain evidence="6">Daus_M_001</strain>
        <tissue evidence="6">Leg muscle</tissue>
    </source>
</reference>
<comment type="caution">
    <text evidence="6">The sequence shown here is derived from an EMBL/GenBank/DDBJ whole genome shotgun (WGS) entry which is preliminary data.</text>
</comment>
<dbReference type="PANTHER" id="PTHR10091">
    <property type="entry name" value="ALDOSE-1-EPIMERASE"/>
    <property type="match status" value="1"/>
</dbReference>
<dbReference type="Gene3D" id="2.70.98.10">
    <property type="match status" value="1"/>
</dbReference>
<dbReference type="InterPro" id="IPR011013">
    <property type="entry name" value="Gal_mutarotase_sf_dom"/>
</dbReference>
<organism evidence="6 7">
    <name type="scientific">Dryococelus australis</name>
    <dbReference type="NCBI Taxonomy" id="614101"/>
    <lineage>
        <taxon>Eukaryota</taxon>
        <taxon>Metazoa</taxon>
        <taxon>Ecdysozoa</taxon>
        <taxon>Arthropoda</taxon>
        <taxon>Hexapoda</taxon>
        <taxon>Insecta</taxon>
        <taxon>Pterygota</taxon>
        <taxon>Neoptera</taxon>
        <taxon>Polyneoptera</taxon>
        <taxon>Phasmatodea</taxon>
        <taxon>Verophasmatodea</taxon>
        <taxon>Anareolatae</taxon>
        <taxon>Phasmatidae</taxon>
        <taxon>Eurycanthinae</taxon>
        <taxon>Dryococelus</taxon>
    </lineage>
</organism>
<dbReference type="PANTHER" id="PTHR10091:SF0">
    <property type="entry name" value="GALACTOSE MUTAROTASE"/>
    <property type="match status" value="1"/>
</dbReference>
<evidence type="ECO:0000256" key="1">
    <source>
        <dbReference type="ARBA" id="ARBA00001712"/>
    </source>
</evidence>
<accession>A0ABQ9HWZ5</accession>
<gene>
    <name evidence="6" type="ORF">PR048_008087</name>
</gene>
<dbReference type="Pfam" id="PF01263">
    <property type="entry name" value="Aldose_epim"/>
    <property type="match status" value="1"/>
</dbReference>
<comment type="pathway">
    <text evidence="2">Carbohydrate metabolism; galactose metabolism.</text>
</comment>
<dbReference type="Proteomes" id="UP001159363">
    <property type="component" value="Chromosome 3"/>
</dbReference>
<dbReference type="EMBL" id="JARBHB010000003">
    <property type="protein sequence ID" value="KAJ8888595.1"/>
    <property type="molecule type" value="Genomic_DNA"/>
</dbReference>
<sequence length="124" mass="13346">MGQAIPLVAGGGYDHTFVLDRWGDGGVQFAARAVHPPTGRTLEVFTDQPCLQFYTGGMLPAVGSPTALVGRSGTTYDTYGGFCFETLAYPDAVNNPHFPDIVLRPSQTYHNTAIYRFGVTKKAS</sequence>
<comment type="function">
    <text evidence="5">Mutarotase that catalyzes the interconversion of beta-D-galactose and alpha-D-galactose during galactose metabolism. Beta-D-galactose is metabolized in the liver into glucose 1-phosphate, the primary metabolic fuel, by the action of four enzymes that constitute the Leloir pathway: GALM, GALK1 (galactokinase), GALT (galactose-1-phosphate uridylyltransferase) and GALE (UDP-galactose-4'-epimerase). Involved in the maintenance of the equilibrium between the beta- and alpha-anomers of galactose, therefore ensuring a sufficient supply of the alpha-anomer for GALK1. Also active on D-glucose although shows a preference for galactose over glucose.</text>
</comment>
<protein>
    <recommendedName>
        <fullName evidence="3">Galactose mutarotase</fullName>
    </recommendedName>
    <alternativeName>
        <fullName evidence="4">Aldose 1-epimerase</fullName>
    </alternativeName>
</protein>
<evidence type="ECO:0000313" key="7">
    <source>
        <dbReference type="Proteomes" id="UP001159363"/>
    </source>
</evidence>
<dbReference type="SUPFAM" id="SSF74650">
    <property type="entry name" value="Galactose mutarotase-like"/>
    <property type="match status" value="1"/>
</dbReference>
<evidence type="ECO:0000313" key="6">
    <source>
        <dbReference type="EMBL" id="KAJ8888595.1"/>
    </source>
</evidence>
<evidence type="ECO:0000256" key="4">
    <source>
        <dbReference type="ARBA" id="ARBA00032729"/>
    </source>
</evidence>
<evidence type="ECO:0000256" key="5">
    <source>
        <dbReference type="ARBA" id="ARBA00045743"/>
    </source>
</evidence>
<dbReference type="InterPro" id="IPR014718">
    <property type="entry name" value="GH-type_carb-bd"/>
</dbReference>
<evidence type="ECO:0000256" key="2">
    <source>
        <dbReference type="ARBA" id="ARBA00004947"/>
    </source>
</evidence>
<keyword evidence="7" id="KW-1185">Reference proteome</keyword>